<evidence type="ECO:0000256" key="1">
    <source>
        <dbReference type="ARBA" id="ARBA00004969"/>
    </source>
</evidence>
<feature type="domain" description="Methyltransferase type 11" evidence="9">
    <location>
        <begin position="272"/>
        <end position="354"/>
    </location>
</feature>
<dbReference type="InterPro" id="IPR029063">
    <property type="entry name" value="SAM-dependent_MTases_sf"/>
</dbReference>
<evidence type="ECO:0000313" key="11">
    <source>
        <dbReference type="EMBL" id="GAQ05170.1"/>
    </source>
</evidence>
<dbReference type="Pfam" id="PF13649">
    <property type="entry name" value="Methyltransf_25"/>
    <property type="match status" value="1"/>
</dbReference>
<keyword evidence="4" id="KW-0808">Transferase</keyword>
<dbReference type="Proteomes" id="UP000051487">
    <property type="component" value="Unassembled WGS sequence"/>
</dbReference>
<evidence type="ECO:0000256" key="4">
    <source>
        <dbReference type="ARBA" id="ARBA00022679"/>
    </source>
</evidence>
<evidence type="ECO:0000256" key="8">
    <source>
        <dbReference type="ARBA" id="ARBA00047841"/>
    </source>
</evidence>
<dbReference type="CDD" id="cd02440">
    <property type="entry name" value="AdoMet_MTases"/>
    <property type="match status" value="2"/>
</dbReference>
<comment type="catalytic activity">
    <reaction evidence="7">
        <text>phosphoethanolamine + S-adenosyl-L-methionine = N-methylethanolamine phosphate + S-adenosyl-L-homocysteine + H(+)</text>
        <dbReference type="Rhea" id="RHEA:20365"/>
        <dbReference type="ChEBI" id="CHEBI:15378"/>
        <dbReference type="ChEBI" id="CHEBI:57781"/>
        <dbReference type="ChEBI" id="CHEBI:57856"/>
        <dbReference type="ChEBI" id="CHEBI:58190"/>
        <dbReference type="ChEBI" id="CHEBI:59789"/>
        <dbReference type="EC" id="2.1.1.103"/>
    </reaction>
    <physiologicalReaction direction="left-to-right" evidence="7">
        <dbReference type="Rhea" id="RHEA:20366"/>
    </physiologicalReaction>
</comment>
<feature type="domain" description="Methyltransferase" evidence="10">
    <location>
        <begin position="43"/>
        <end position="132"/>
    </location>
</feature>
<dbReference type="GO" id="GO:0032259">
    <property type="term" value="P:methylation"/>
    <property type="evidence" value="ECO:0007669"/>
    <property type="project" value="UniProtKB-KW"/>
</dbReference>
<dbReference type="SUPFAM" id="SSF53335">
    <property type="entry name" value="S-adenosyl-L-methionine-dependent methyltransferases"/>
    <property type="match status" value="2"/>
</dbReference>
<comment type="pathway">
    <text evidence="2">Lipid metabolism.</text>
</comment>
<name>A0AAN4PI95_ASPLE</name>
<dbReference type="GO" id="GO:0000234">
    <property type="term" value="F:phosphoethanolamine N-methyltransferase activity"/>
    <property type="evidence" value="ECO:0007669"/>
    <property type="project" value="UniProtKB-EC"/>
</dbReference>
<evidence type="ECO:0000256" key="2">
    <source>
        <dbReference type="ARBA" id="ARBA00005189"/>
    </source>
</evidence>
<comment type="pathway">
    <text evidence="1">Phospholipid metabolism; phosphatidylcholine biosynthesis.</text>
</comment>
<organism evidence="11 12">
    <name type="scientific">Aspergillus lentulus</name>
    <dbReference type="NCBI Taxonomy" id="293939"/>
    <lineage>
        <taxon>Eukaryota</taxon>
        <taxon>Fungi</taxon>
        <taxon>Dikarya</taxon>
        <taxon>Ascomycota</taxon>
        <taxon>Pezizomycotina</taxon>
        <taxon>Eurotiomycetes</taxon>
        <taxon>Eurotiomycetidae</taxon>
        <taxon>Eurotiales</taxon>
        <taxon>Aspergillaceae</taxon>
        <taxon>Aspergillus</taxon>
        <taxon>Aspergillus subgen. Fumigati</taxon>
    </lineage>
</organism>
<sequence>MTVGAEELFDAIGQQYEDVYAENPGLEEVIQLALAELKPKSQVLDVGCGTGKPVASNIARAGHDVYGIDVSQKMVDIAREQVHGQFEKADMLAFEPTTRFSAIFAIFSLFQLSHVDTYSMMFKFSDWLQKSGILVLGTIPSTSLIKDRSLYDSTGQIVRHVELPFMGQRQLTTLYSMDGWRTLLQKAGFDIKVERFFSFTAKQPYKDEIQKHYFIIAQKTVDHALMGPYPLPTSYRGPHPLCEGSWAPFAERLVRDEFDAVLDLLKNNANVLDVGSGYGKLPMAVAQRGGKAYSIKSNAERNSLQVQKEQNVEIRVGSAENIPFPDGNFDAVVAMWVMHYVDDLEASLQEMARVADINNPNARLIVVQGAPDNQVVNLLNDVCVPLSRENTRDHQGYLLYTAAKVFSERGFGQIETFRVNAFCAFPEKDMMERCTKAAEVLVGLWFKEDPNYAKMTEALIPHLELHFRDREHAIGNEAVILMARPFLSS</sequence>
<evidence type="ECO:0000259" key="9">
    <source>
        <dbReference type="Pfam" id="PF08241"/>
    </source>
</evidence>
<dbReference type="EMBL" id="BCLY01000004">
    <property type="protein sequence ID" value="GAQ05170.1"/>
    <property type="molecule type" value="Genomic_DNA"/>
</dbReference>
<dbReference type="PANTHER" id="PTHR44307">
    <property type="entry name" value="PHOSPHOETHANOLAMINE METHYLTRANSFERASE"/>
    <property type="match status" value="1"/>
</dbReference>
<dbReference type="Gene3D" id="3.40.50.150">
    <property type="entry name" value="Vaccinia Virus protein VP39"/>
    <property type="match status" value="2"/>
</dbReference>
<gene>
    <name evidence="11" type="ORF">ALT_2491</name>
</gene>
<dbReference type="InterPro" id="IPR041698">
    <property type="entry name" value="Methyltransf_25"/>
</dbReference>
<dbReference type="Pfam" id="PF08241">
    <property type="entry name" value="Methyltransf_11"/>
    <property type="match status" value="1"/>
</dbReference>
<comment type="caution">
    <text evidence="11">The sequence shown here is derived from an EMBL/GenBank/DDBJ whole genome shotgun (WGS) entry which is preliminary data.</text>
</comment>
<accession>A0AAN4PI95</accession>
<dbReference type="PANTHER" id="PTHR44307:SF2">
    <property type="entry name" value="PHOSPHOETHANOLAMINE METHYLTRANSFERASE ISOFORM X1"/>
    <property type="match status" value="1"/>
</dbReference>
<reference evidence="11 12" key="1">
    <citation type="submission" date="2015-11" db="EMBL/GenBank/DDBJ databases">
        <title>Aspergillus lentulus strain IFM 54703T.</title>
        <authorList>
            <person name="Kusuya Y."/>
            <person name="Sakai K."/>
            <person name="Kamei K."/>
            <person name="Takahashi H."/>
            <person name="Yaguchi T."/>
        </authorList>
    </citation>
    <scope>NUCLEOTIDE SEQUENCE [LARGE SCALE GENOMIC DNA]</scope>
    <source>
        <strain evidence="11 12">IFM 54703</strain>
    </source>
</reference>
<evidence type="ECO:0000256" key="5">
    <source>
        <dbReference type="ARBA" id="ARBA00035674"/>
    </source>
</evidence>
<proteinExistence type="predicted"/>
<keyword evidence="3" id="KW-0489">Methyltransferase</keyword>
<dbReference type="EC" id="2.1.1.103" evidence="5"/>
<evidence type="ECO:0000313" key="12">
    <source>
        <dbReference type="Proteomes" id="UP000051487"/>
    </source>
</evidence>
<evidence type="ECO:0000256" key="7">
    <source>
        <dbReference type="ARBA" id="ARBA00047622"/>
    </source>
</evidence>
<evidence type="ECO:0000256" key="6">
    <source>
        <dbReference type="ARBA" id="ARBA00047619"/>
    </source>
</evidence>
<dbReference type="InterPro" id="IPR013216">
    <property type="entry name" value="Methyltransf_11"/>
</dbReference>
<evidence type="ECO:0000256" key="3">
    <source>
        <dbReference type="ARBA" id="ARBA00022603"/>
    </source>
</evidence>
<evidence type="ECO:0000259" key="10">
    <source>
        <dbReference type="Pfam" id="PF13649"/>
    </source>
</evidence>
<comment type="catalytic activity">
    <reaction evidence="6">
        <text>N,N-dimethylethanolamine phosphate + S-adenosyl-L-methionine = phosphocholine + S-adenosyl-L-homocysteine + H(+)</text>
        <dbReference type="Rhea" id="RHEA:25325"/>
        <dbReference type="ChEBI" id="CHEBI:15378"/>
        <dbReference type="ChEBI" id="CHEBI:57856"/>
        <dbReference type="ChEBI" id="CHEBI:58641"/>
        <dbReference type="ChEBI" id="CHEBI:59789"/>
        <dbReference type="ChEBI" id="CHEBI:295975"/>
        <dbReference type="EC" id="2.1.1.103"/>
    </reaction>
    <physiologicalReaction direction="left-to-right" evidence="6">
        <dbReference type="Rhea" id="RHEA:25326"/>
    </physiologicalReaction>
</comment>
<comment type="catalytic activity">
    <reaction evidence="8">
        <text>N-methylethanolamine phosphate + S-adenosyl-L-methionine = N,N-dimethylethanolamine phosphate + S-adenosyl-L-homocysteine + H(+)</text>
        <dbReference type="Rhea" id="RHEA:25321"/>
        <dbReference type="ChEBI" id="CHEBI:15378"/>
        <dbReference type="ChEBI" id="CHEBI:57781"/>
        <dbReference type="ChEBI" id="CHEBI:57856"/>
        <dbReference type="ChEBI" id="CHEBI:58641"/>
        <dbReference type="ChEBI" id="CHEBI:59789"/>
        <dbReference type="EC" id="2.1.1.103"/>
    </reaction>
    <physiologicalReaction direction="left-to-right" evidence="8">
        <dbReference type="Rhea" id="RHEA:25322"/>
    </physiologicalReaction>
</comment>
<dbReference type="AlphaFoldDB" id="A0AAN4PI95"/>
<protein>
    <recommendedName>
        <fullName evidence="5">phosphoethanolamine N-methyltransferase</fullName>
        <ecNumber evidence="5">2.1.1.103</ecNumber>
    </recommendedName>
</protein>